<dbReference type="InterPro" id="IPR006797">
    <property type="entry name" value="PRELI/MSF1_dom"/>
</dbReference>
<dbReference type="GO" id="GO:0005758">
    <property type="term" value="C:mitochondrial intermembrane space"/>
    <property type="evidence" value="ECO:0007669"/>
    <property type="project" value="InterPro"/>
</dbReference>
<evidence type="ECO:0000313" key="2">
    <source>
        <dbReference type="EMBL" id="KAF9514885.1"/>
    </source>
</evidence>
<dbReference type="EMBL" id="MU128956">
    <property type="protein sequence ID" value="KAF9514885.1"/>
    <property type="molecule type" value="Genomic_DNA"/>
</dbReference>
<dbReference type="PROSITE" id="PS50904">
    <property type="entry name" value="PRELI_MSF1"/>
    <property type="match status" value="1"/>
</dbReference>
<protein>
    <recommendedName>
        <fullName evidence="1">PRELI/MSF1 domain-containing protein</fullName>
    </recommendedName>
</protein>
<comment type="caution">
    <text evidence="2">The sequence shown here is derived from an EMBL/GenBank/DDBJ whole genome shotgun (WGS) entry which is preliminary data.</text>
</comment>
<sequence>MVFVFKTYNYDHPWALVNLGIWRKYPNKQCAHVISVDVLDRTIDPKTGIIRTERILGVRQKAPLWVLKLLGGSEHAFVREISFVDPAARRTTLTSVNLSLSQYVTVLEQISYTPSHTHPLARTKFTQSAEIQARLAIWKSLGTQLEKWSVQRFGDNAEKGRVGFEDVLRNLWNRREEVQVQEAHS</sequence>
<evidence type="ECO:0000259" key="1">
    <source>
        <dbReference type="PROSITE" id="PS50904"/>
    </source>
</evidence>
<keyword evidence="3" id="KW-1185">Reference proteome</keyword>
<dbReference type="InterPro" id="IPR037365">
    <property type="entry name" value="Slowmo/Ups"/>
</dbReference>
<organism evidence="2 3">
    <name type="scientific">Hydnum rufescens UP504</name>
    <dbReference type="NCBI Taxonomy" id="1448309"/>
    <lineage>
        <taxon>Eukaryota</taxon>
        <taxon>Fungi</taxon>
        <taxon>Dikarya</taxon>
        <taxon>Basidiomycota</taxon>
        <taxon>Agaricomycotina</taxon>
        <taxon>Agaricomycetes</taxon>
        <taxon>Cantharellales</taxon>
        <taxon>Hydnaceae</taxon>
        <taxon>Hydnum</taxon>
    </lineage>
</organism>
<name>A0A9P6DYG2_9AGAM</name>
<dbReference type="AlphaFoldDB" id="A0A9P6DYG2"/>
<reference evidence="2" key="1">
    <citation type="journal article" date="2020" name="Nat. Commun.">
        <title>Large-scale genome sequencing of mycorrhizal fungi provides insights into the early evolution of symbiotic traits.</title>
        <authorList>
            <person name="Miyauchi S."/>
            <person name="Kiss E."/>
            <person name="Kuo A."/>
            <person name="Drula E."/>
            <person name="Kohler A."/>
            <person name="Sanchez-Garcia M."/>
            <person name="Morin E."/>
            <person name="Andreopoulos B."/>
            <person name="Barry K.W."/>
            <person name="Bonito G."/>
            <person name="Buee M."/>
            <person name="Carver A."/>
            <person name="Chen C."/>
            <person name="Cichocki N."/>
            <person name="Clum A."/>
            <person name="Culley D."/>
            <person name="Crous P.W."/>
            <person name="Fauchery L."/>
            <person name="Girlanda M."/>
            <person name="Hayes R.D."/>
            <person name="Keri Z."/>
            <person name="LaButti K."/>
            <person name="Lipzen A."/>
            <person name="Lombard V."/>
            <person name="Magnuson J."/>
            <person name="Maillard F."/>
            <person name="Murat C."/>
            <person name="Nolan M."/>
            <person name="Ohm R.A."/>
            <person name="Pangilinan J."/>
            <person name="Pereira M.F."/>
            <person name="Perotto S."/>
            <person name="Peter M."/>
            <person name="Pfister S."/>
            <person name="Riley R."/>
            <person name="Sitrit Y."/>
            <person name="Stielow J.B."/>
            <person name="Szollosi G."/>
            <person name="Zifcakova L."/>
            <person name="Stursova M."/>
            <person name="Spatafora J.W."/>
            <person name="Tedersoo L."/>
            <person name="Vaario L.M."/>
            <person name="Yamada A."/>
            <person name="Yan M."/>
            <person name="Wang P."/>
            <person name="Xu J."/>
            <person name="Bruns T."/>
            <person name="Baldrian P."/>
            <person name="Vilgalys R."/>
            <person name="Dunand C."/>
            <person name="Henrissat B."/>
            <person name="Grigoriev I.V."/>
            <person name="Hibbett D."/>
            <person name="Nagy L.G."/>
            <person name="Martin F.M."/>
        </authorList>
    </citation>
    <scope>NUCLEOTIDE SEQUENCE</scope>
    <source>
        <strain evidence="2">UP504</strain>
    </source>
</reference>
<evidence type="ECO:0000313" key="3">
    <source>
        <dbReference type="Proteomes" id="UP000886523"/>
    </source>
</evidence>
<accession>A0A9P6DYG2</accession>
<dbReference type="Pfam" id="PF04707">
    <property type="entry name" value="PRELI"/>
    <property type="match status" value="1"/>
</dbReference>
<feature type="domain" description="PRELI/MSF1" evidence="1">
    <location>
        <begin position="1"/>
        <end position="176"/>
    </location>
</feature>
<dbReference type="Proteomes" id="UP000886523">
    <property type="component" value="Unassembled WGS sequence"/>
</dbReference>
<gene>
    <name evidence="2" type="ORF">BS47DRAFT_1392144</name>
</gene>
<proteinExistence type="predicted"/>
<dbReference type="OrthoDB" id="407630at2759"/>
<dbReference type="PANTHER" id="PTHR11158">
    <property type="entry name" value="MSF1/PX19 RELATED"/>
    <property type="match status" value="1"/>
</dbReference>